<feature type="compositionally biased region" description="Gly residues" evidence="1">
    <location>
        <begin position="103"/>
        <end position="112"/>
    </location>
</feature>
<protein>
    <recommendedName>
        <fullName evidence="5">Aminotransferase yhxA</fullName>
    </recommendedName>
</protein>
<dbReference type="OrthoDB" id="2666077at2"/>
<evidence type="ECO:0000313" key="4">
    <source>
        <dbReference type="Proteomes" id="UP000005387"/>
    </source>
</evidence>
<dbReference type="RefSeq" id="WP_006036735.1">
    <property type="nucleotide sequence ID" value="NZ_AEDD01000002.1"/>
</dbReference>
<sequence length="112" mass="12220">MKSSLTKKVMLGISTVAVASAMSGCGQTTYPEPSPPRPPNDISCNDWEWNSTQGVYECDDSSSSHYRSYYHNNRYYSSSSSLHKDSSYKSYKSTLTPKKSSGFGKGSFSSGG</sequence>
<feature type="compositionally biased region" description="Low complexity" evidence="1">
    <location>
        <begin position="88"/>
        <end position="102"/>
    </location>
</feature>
<feature type="region of interest" description="Disordered" evidence="1">
    <location>
        <begin position="25"/>
        <end position="44"/>
    </location>
</feature>
<keyword evidence="2" id="KW-0732">Signal</keyword>
<feature type="signal peptide" evidence="2">
    <location>
        <begin position="1"/>
        <end position="19"/>
    </location>
</feature>
<feature type="chain" id="PRO_5039558244" description="Aminotransferase yhxA" evidence="2">
    <location>
        <begin position="20"/>
        <end position="112"/>
    </location>
</feature>
<reference evidence="3 4" key="1">
    <citation type="submission" date="2010-07" db="EMBL/GenBank/DDBJ databases">
        <title>The draft genome of Paenibacillus curdlanolyticus YK9.</title>
        <authorList>
            <consortium name="US DOE Joint Genome Institute (JGI-PGF)"/>
            <person name="Lucas S."/>
            <person name="Copeland A."/>
            <person name="Lapidus A."/>
            <person name="Cheng J.-F."/>
            <person name="Bruce D."/>
            <person name="Goodwin L."/>
            <person name="Pitluck S."/>
            <person name="Land M.L."/>
            <person name="Hauser L."/>
            <person name="Chang Y.-J."/>
            <person name="Jeffries C."/>
            <person name="Anderson I.J."/>
            <person name="Johnson E."/>
            <person name="Loganathan U."/>
            <person name="Mulhopadhyay B."/>
            <person name="Kyrpides N."/>
            <person name="Woyke T.J."/>
        </authorList>
    </citation>
    <scope>NUCLEOTIDE SEQUENCE [LARGE SCALE GENOMIC DNA]</scope>
    <source>
        <strain evidence="3 4">YK9</strain>
    </source>
</reference>
<organism evidence="3 4">
    <name type="scientific">Paenibacillus curdlanolyticus YK9</name>
    <dbReference type="NCBI Taxonomy" id="717606"/>
    <lineage>
        <taxon>Bacteria</taxon>
        <taxon>Bacillati</taxon>
        <taxon>Bacillota</taxon>
        <taxon>Bacilli</taxon>
        <taxon>Bacillales</taxon>
        <taxon>Paenibacillaceae</taxon>
        <taxon>Paenibacillus</taxon>
    </lineage>
</organism>
<dbReference type="PROSITE" id="PS51257">
    <property type="entry name" value="PROKAR_LIPOPROTEIN"/>
    <property type="match status" value="1"/>
</dbReference>
<dbReference type="AlphaFoldDB" id="E0I4Z8"/>
<gene>
    <name evidence="3" type="ORF">PaecuDRAFT_0720</name>
</gene>
<proteinExistence type="predicted"/>
<evidence type="ECO:0008006" key="5">
    <source>
        <dbReference type="Google" id="ProtNLM"/>
    </source>
</evidence>
<evidence type="ECO:0000313" key="3">
    <source>
        <dbReference type="EMBL" id="EFM12040.1"/>
    </source>
</evidence>
<dbReference type="STRING" id="717606.PaecuDRAFT_0720"/>
<accession>E0I4Z8</accession>
<keyword evidence="4" id="KW-1185">Reference proteome</keyword>
<dbReference type="Proteomes" id="UP000005387">
    <property type="component" value="Unassembled WGS sequence"/>
</dbReference>
<dbReference type="EMBL" id="AEDD01000002">
    <property type="protein sequence ID" value="EFM12040.1"/>
    <property type="molecule type" value="Genomic_DNA"/>
</dbReference>
<dbReference type="eggNOG" id="ENOG5030GKG">
    <property type="taxonomic scope" value="Bacteria"/>
</dbReference>
<name>E0I4Z8_9BACL</name>
<evidence type="ECO:0000256" key="1">
    <source>
        <dbReference type="SAM" id="MobiDB-lite"/>
    </source>
</evidence>
<evidence type="ECO:0000256" key="2">
    <source>
        <dbReference type="SAM" id="SignalP"/>
    </source>
</evidence>
<feature type="region of interest" description="Disordered" evidence="1">
    <location>
        <begin position="76"/>
        <end position="112"/>
    </location>
</feature>